<name>C5T8L9_ACIDE</name>
<organism evidence="1 2">
    <name type="scientific">Acidovorax delafieldii 2AN</name>
    <dbReference type="NCBI Taxonomy" id="573060"/>
    <lineage>
        <taxon>Bacteria</taxon>
        <taxon>Pseudomonadati</taxon>
        <taxon>Pseudomonadota</taxon>
        <taxon>Betaproteobacteria</taxon>
        <taxon>Burkholderiales</taxon>
        <taxon>Comamonadaceae</taxon>
        <taxon>Acidovorax</taxon>
    </lineage>
</organism>
<keyword evidence="2" id="KW-1185">Reference proteome</keyword>
<dbReference type="EMBL" id="ACQT01000154">
    <property type="protein sequence ID" value="EER59180.1"/>
    <property type="molecule type" value="Genomic_DNA"/>
</dbReference>
<proteinExistence type="predicted"/>
<protein>
    <submittedName>
        <fullName evidence="1">Uncharacterized protein</fullName>
    </submittedName>
</protein>
<evidence type="ECO:0000313" key="1">
    <source>
        <dbReference type="EMBL" id="EER59180.1"/>
    </source>
</evidence>
<reference evidence="1 2" key="1">
    <citation type="submission" date="2009-05" db="EMBL/GenBank/DDBJ databases">
        <title>The draft genome of Acidovorax delafieldii 2AN.</title>
        <authorList>
            <consortium name="US DOE Joint Genome Institute (JGI-PGF)"/>
            <person name="Lucas S."/>
            <person name="Copeland A."/>
            <person name="Lapidus A."/>
            <person name="Glavina del Rio T."/>
            <person name="Tice H."/>
            <person name="Bruce D."/>
            <person name="Goodwin L."/>
            <person name="Pitluck S."/>
            <person name="Larimer F."/>
            <person name="Land M.L."/>
            <person name="Hauser L."/>
            <person name="Shelobolina E.S."/>
            <person name="Picardal F."/>
            <person name="Roden E."/>
            <person name="Emerson D."/>
        </authorList>
    </citation>
    <scope>NUCLEOTIDE SEQUENCE [LARGE SCALE GENOMIC DNA]</scope>
    <source>
        <strain evidence="1 2">2AN</strain>
    </source>
</reference>
<dbReference type="PATRIC" id="fig|573060.9.peg.1785"/>
<dbReference type="AlphaFoldDB" id="C5T8L9"/>
<dbReference type="Proteomes" id="UP000003856">
    <property type="component" value="Unassembled WGS sequence"/>
</dbReference>
<gene>
    <name evidence="1" type="ORF">AcdelDRAFT_3249</name>
</gene>
<evidence type="ECO:0000313" key="2">
    <source>
        <dbReference type="Proteomes" id="UP000003856"/>
    </source>
</evidence>
<comment type="caution">
    <text evidence="1">The sequence shown here is derived from an EMBL/GenBank/DDBJ whole genome shotgun (WGS) entry which is preliminary data.</text>
</comment>
<accession>C5T8L9</accession>
<sequence length="85" mass="8718">MGPVDGGGVEEIFSVFTQEAATHQEPGGRRYRTEGDALFGEGMRIDGAVNGDIRAHAGQPGILVASETACMEGAFTPSTSSSMAA</sequence>